<accession>A0AB73BL11</accession>
<organism evidence="2 3">
    <name type="scientific">Pseudoalteromonas fuliginea</name>
    <dbReference type="NCBI Taxonomy" id="1872678"/>
    <lineage>
        <taxon>Bacteria</taxon>
        <taxon>Pseudomonadati</taxon>
        <taxon>Pseudomonadota</taxon>
        <taxon>Gammaproteobacteria</taxon>
        <taxon>Alteromonadales</taxon>
        <taxon>Pseudoalteromonadaceae</taxon>
        <taxon>Pseudoalteromonas</taxon>
    </lineage>
</organism>
<dbReference type="RefSeq" id="WP_149613609.1">
    <property type="nucleotide sequence ID" value="NZ_SEUK01000041.1"/>
</dbReference>
<name>A0AB73BL11_9GAMM</name>
<comment type="caution">
    <text evidence="2">The sequence shown here is derived from an EMBL/GenBank/DDBJ whole genome shotgun (WGS) entry which is preliminary data.</text>
</comment>
<evidence type="ECO:0000259" key="1">
    <source>
        <dbReference type="Pfam" id="PF08937"/>
    </source>
</evidence>
<sequence length="178" mass="20884">MAKHKCFISYHKDDEDEVKEFIKEFDKDKDVFITRGIGKEMPGDVINSDDSDYVMRRIRELYLKDSTVTLVMLGKCTWARKYVDWELQSSLRNSEKVTPNGMLGIKLPSYNGNGYPNRLNLNLKKDGKPEDCYARTMEYPKRKDTLTNAIDAAFDRRKTHIKWINNPRDKFKNNRSCS</sequence>
<dbReference type="Proteomes" id="UP000324162">
    <property type="component" value="Unassembled WGS sequence"/>
</dbReference>
<dbReference type="AlphaFoldDB" id="A0AB73BL11"/>
<dbReference type="EMBL" id="SEUK01000041">
    <property type="protein sequence ID" value="KAA1163736.1"/>
    <property type="molecule type" value="Genomic_DNA"/>
</dbReference>
<protein>
    <recommendedName>
        <fullName evidence="1">Thoeris protein ThsB TIR-like domain-containing protein</fullName>
    </recommendedName>
</protein>
<dbReference type="InterPro" id="IPR015032">
    <property type="entry name" value="ThsB__TIR-like_domain"/>
</dbReference>
<evidence type="ECO:0000313" key="2">
    <source>
        <dbReference type="EMBL" id="KAA1163736.1"/>
    </source>
</evidence>
<feature type="domain" description="Thoeris protein ThsB TIR-like" evidence="1">
    <location>
        <begin position="7"/>
        <end position="108"/>
    </location>
</feature>
<dbReference type="Pfam" id="PF08937">
    <property type="entry name" value="ThsB_TIR"/>
    <property type="match status" value="1"/>
</dbReference>
<reference evidence="2 3" key="1">
    <citation type="submission" date="2019-01" db="EMBL/GenBank/DDBJ databases">
        <title>Genome sequences of marine Pseudoalteromonas species.</title>
        <authorList>
            <person name="Boraston A.B."/>
            <person name="Hehemann J.-H."/>
            <person name="Vickers C.J."/>
            <person name="Salama-Alber O."/>
            <person name="Abe K."/>
            <person name="Hettle A.J."/>
        </authorList>
    </citation>
    <scope>NUCLEOTIDE SEQUENCE [LARGE SCALE GENOMIC DNA]</scope>
    <source>
        <strain evidence="2 3">PS42</strain>
    </source>
</reference>
<gene>
    <name evidence="2" type="ORF">EU508_04200</name>
</gene>
<proteinExistence type="predicted"/>
<evidence type="ECO:0000313" key="3">
    <source>
        <dbReference type="Proteomes" id="UP000324162"/>
    </source>
</evidence>